<dbReference type="InterPro" id="IPR029063">
    <property type="entry name" value="SAM-dependent_MTases_sf"/>
</dbReference>
<dbReference type="Proteomes" id="UP000253083">
    <property type="component" value="Unassembled WGS sequence"/>
</dbReference>
<keyword evidence="2" id="KW-1185">Reference proteome</keyword>
<dbReference type="AlphaFoldDB" id="A0A395JPG3"/>
<dbReference type="SUPFAM" id="SSF53335">
    <property type="entry name" value="S-adenosyl-L-methionine-dependent methyltransferases"/>
    <property type="match status" value="1"/>
</dbReference>
<dbReference type="InParanoid" id="A0A395JPG3"/>
<organism evidence="1 2">
    <name type="scientific">Arenicella xantha</name>
    <dbReference type="NCBI Taxonomy" id="644221"/>
    <lineage>
        <taxon>Bacteria</taxon>
        <taxon>Pseudomonadati</taxon>
        <taxon>Pseudomonadota</taxon>
        <taxon>Gammaproteobacteria</taxon>
        <taxon>Arenicellales</taxon>
        <taxon>Arenicellaceae</taxon>
        <taxon>Arenicella</taxon>
    </lineage>
</organism>
<reference evidence="1 2" key="1">
    <citation type="submission" date="2018-06" db="EMBL/GenBank/DDBJ databases">
        <title>Genomic Encyclopedia of Type Strains, Phase IV (KMG-IV): sequencing the most valuable type-strain genomes for metagenomic binning, comparative biology and taxonomic classification.</title>
        <authorList>
            <person name="Goeker M."/>
        </authorList>
    </citation>
    <scope>NUCLEOTIDE SEQUENCE [LARGE SCALE GENOMIC DNA]</scope>
    <source>
        <strain evidence="1 2">DSM 24032</strain>
    </source>
</reference>
<proteinExistence type="predicted"/>
<evidence type="ECO:0000313" key="2">
    <source>
        <dbReference type="Proteomes" id="UP000253083"/>
    </source>
</evidence>
<name>A0A395JPG3_9GAMM</name>
<dbReference type="Gene3D" id="3.40.50.150">
    <property type="entry name" value="Vaccinia Virus protein VP39"/>
    <property type="match status" value="1"/>
</dbReference>
<protein>
    <recommendedName>
        <fullName evidence="3">Methyltransferase family protein</fullName>
    </recommendedName>
</protein>
<sequence>MKSENSHAGSYASKFRRRRMEKLASLIEIKKLQGVSVLDIGGTKNFWEMNLEYLPKGAISEIDIVNLPPQDNAEFDLNGVMLRFYGGDALDEASFRKQNYDLVHSNSVIEHVGNLSSQKRMSESIQRLGTFYWVQSPAKAFPLEPHFYVPFFAYLPLSLRAALLRRFNLGFHKREPDWLQSRITCEDTRLLTLREYKCLFPQAEILSEKVAFFTKSYTATNLA</sequence>
<evidence type="ECO:0008006" key="3">
    <source>
        <dbReference type="Google" id="ProtNLM"/>
    </source>
</evidence>
<dbReference type="OrthoDB" id="932345at2"/>
<evidence type="ECO:0000313" key="1">
    <source>
        <dbReference type="EMBL" id="RBP51687.1"/>
    </source>
</evidence>
<dbReference type="EMBL" id="QNRT01000002">
    <property type="protein sequence ID" value="RBP51687.1"/>
    <property type="molecule type" value="Genomic_DNA"/>
</dbReference>
<accession>A0A395JPG3</accession>
<dbReference type="RefSeq" id="WP_147251005.1">
    <property type="nucleotide sequence ID" value="NZ_QNRT01000002.1"/>
</dbReference>
<comment type="caution">
    <text evidence="1">The sequence shown here is derived from an EMBL/GenBank/DDBJ whole genome shotgun (WGS) entry which is preliminary data.</text>
</comment>
<gene>
    <name evidence="1" type="ORF">DFR28_1021119</name>
</gene>